<dbReference type="Proteomes" id="UP000199048">
    <property type="component" value="Unassembled WGS sequence"/>
</dbReference>
<organism evidence="5 6">
    <name type="scientific">Methylobacterium pseudosasicola</name>
    <dbReference type="NCBI Taxonomy" id="582667"/>
    <lineage>
        <taxon>Bacteria</taxon>
        <taxon>Pseudomonadati</taxon>
        <taxon>Pseudomonadota</taxon>
        <taxon>Alphaproteobacteria</taxon>
        <taxon>Hyphomicrobiales</taxon>
        <taxon>Methylobacteriaceae</taxon>
        <taxon>Methylobacterium</taxon>
    </lineage>
</organism>
<accession>A0A1I4FND7</accession>
<feature type="transmembrane region" description="Helical" evidence="4">
    <location>
        <begin position="167"/>
        <end position="188"/>
    </location>
</feature>
<gene>
    <name evidence="5" type="ORF">SAMN05192568_1001388</name>
</gene>
<dbReference type="SUPFAM" id="SSF103473">
    <property type="entry name" value="MFS general substrate transporter"/>
    <property type="match status" value="1"/>
</dbReference>
<keyword evidence="6" id="KW-1185">Reference proteome</keyword>
<feature type="transmembrane region" description="Helical" evidence="4">
    <location>
        <begin position="292"/>
        <end position="312"/>
    </location>
</feature>
<protein>
    <submittedName>
        <fullName evidence="5">Cyanate permease</fullName>
    </submittedName>
</protein>
<evidence type="ECO:0000256" key="1">
    <source>
        <dbReference type="ARBA" id="ARBA00022692"/>
    </source>
</evidence>
<feature type="transmembrane region" description="Helical" evidence="4">
    <location>
        <begin position="262"/>
        <end position="280"/>
    </location>
</feature>
<keyword evidence="2 4" id="KW-1133">Transmembrane helix</keyword>
<feature type="transmembrane region" description="Helical" evidence="4">
    <location>
        <begin position="353"/>
        <end position="372"/>
    </location>
</feature>
<name>A0A1I4FND7_9HYPH</name>
<dbReference type="EMBL" id="FOTK01000001">
    <property type="protein sequence ID" value="SFL18051.1"/>
    <property type="molecule type" value="Genomic_DNA"/>
</dbReference>
<dbReference type="RefSeq" id="WP_092036613.1">
    <property type="nucleotide sequence ID" value="NZ_FOTK01000001.1"/>
</dbReference>
<feature type="transmembrane region" description="Helical" evidence="4">
    <location>
        <begin position="46"/>
        <end position="67"/>
    </location>
</feature>
<feature type="transmembrane region" description="Helical" evidence="4">
    <location>
        <begin position="227"/>
        <end position="250"/>
    </location>
</feature>
<feature type="transmembrane region" description="Helical" evidence="4">
    <location>
        <begin position="103"/>
        <end position="130"/>
    </location>
</feature>
<evidence type="ECO:0000256" key="3">
    <source>
        <dbReference type="ARBA" id="ARBA00023136"/>
    </source>
</evidence>
<dbReference type="STRING" id="582667.SAMN05192568_1001388"/>
<feature type="transmembrane region" description="Helical" evidence="4">
    <location>
        <begin position="142"/>
        <end position="161"/>
    </location>
</feature>
<dbReference type="PANTHER" id="PTHR11360">
    <property type="entry name" value="MONOCARBOXYLATE TRANSPORTER"/>
    <property type="match status" value="1"/>
</dbReference>
<keyword evidence="1 4" id="KW-0812">Transmembrane</keyword>
<dbReference type="InterPro" id="IPR011701">
    <property type="entry name" value="MFS"/>
</dbReference>
<dbReference type="PANTHER" id="PTHR11360:SF290">
    <property type="entry name" value="MONOCARBOXYLATE MFS PERMEASE"/>
    <property type="match status" value="1"/>
</dbReference>
<dbReference type="AlphaFoldDB" id="A0A1I4FND7"/>
<dbReference type="Pfam" id="PF07690">
    <property type="entry name" value="MFS_1"/>
    <property type="match status" value="1"/>
</dbReference>
<dbReference type="Gene3D" id="1.20.1250.20">
    <property type="entry name" value="MFS general substrate transporter like domains"/>
    <property type="match status" value="1"/>
</dbReference>
<keyword evidence="3 4" id="KW-0472">Membrane</keyword>
<dbReference type="InterPro" id="IPR036259">
    <property type="entry name" value="MFS_trans_sf"/>
</dbReference>
<feature type="transmembrane region" description="Helical" evidence="4">
    <location>
        <begin position="74"/>
        <end position="97"/>
    </location>
</feature>
<feature type="transmembrane region" description="Helical" evidence="4">
    <location>
        <begin position="384"/>
        <end position="402"/>
    </location>
</feature>
<proteinExistence type="predicted"/>
<feature type="transmembrane region" description="Helical" evidence="4">
    <location>
        <begin position="318"/>
        <end position="341"/>
    </location>
</feature>
<feature type="transmembrane region" description="Helical" evidence="4">
    <location>
        <begin position="7"/>
        <end position="26"/>
    </location>
</feature>
<dbReference type="GO" id="GO:0022857">
    <property type="term" value="F:transmembrane transporter activity"/>
    <property type="evidence" value="ECO:0007669"/>
    <property type="project" value="InterPro"/>
</dbReference>
<evidence type="ECO:0000256" key="2">
    <source>
        <dbReference type="ARBA" id="ARBA00022989"/>
    </source>
</evidence>
<reference evidence="6" key="1">
    <citation type="submission" date="2016-10" db="EMBL/GenBank/DDBJ databases">
        <authorList>
            <person name="Varghese N."/>
            <person name="Submissions S."/>
        </authorList>
    </citation>
    <scope>NUCLEOTIDE SEQUENCE [LARGE SCALE GENOMIC DNA]</scope>
    <source>
        <strain evidence="6">BL36</strain>
    </source>
</reference>
<evidence type="ECO:0000313" key="5">
    <source>
        <dbReference type="EMBL" id="SFL18051.1"/>
    </source>
</evidence>
<sequence>MGSPSGFYGWHIVAAAFIVAVFGWGVGFYGPPVYLEVVRQAHGWPITLVSGAVTLHFLAGVGIVANLPVLHRRFGLPAVTFAGAVVLAFGVLGWAWAQTPGQLYAAALLTGAGWPALGAAAVNAMIAPWFVARRPAALSMAYNGASIGGVVFSPLWVALIGRVGFPAAALIVGAVMVGTLGLLAQIVLPRTPTALGQVPDGDAGAAANPKLENAPLRPVARLTRDRAFLTLSLGMALALFAQIGLIAQFVSVLVPALGTQGAGLVAGLKTAAAIAGRMLVGWCMPAGADRRGVAAVSLLVQALGCGTLILSGSTDVPLLLLGIVLVGSGIGNATSLPPLIAQVEFARADAPRVVALIVAISQAAYAFAPALFGLLRQLGSDNAIFWAAAAIQLAASGAYLAGCRACKLRRGAIGPLPRA</sequence>
<dbReference type="InterPro" id="IPR050327">
    <property type="entry name" value="Proton-linked_MCT"/>
</dbReference>
<evidence type="ECO:0000313" key="6">
    <source>
        <dbReference type="Proteomes" id="UP000199048"/>
    </source>
</evidence>
<evidence type="ECO:0000256" key="4">
    <source>
        <dbReference type="SAM" id="Phobius"/>
    </source>
</evidence>
<dbReference type="OrthoDB" id="7876195at2"/>